<proteinExistence type="predicted"/>
<organism evidence="2">
    <name type="scientific">Tanacetum cinerariifolium</name>
    <name type="common">Dalmatian daisy</name>
    <name type="synonym">Chrysanthemum cinerariifolium</name>
    <dbReference type="NCBI Taxonomy" id="118510"/>
    <lineage>
        <taxon>Eukaryota</taxon>
        <taxon>Viridiplantae</taxon>
        <taxon>Streptophyta</taxon>
        <taxon>Embryophyta</taxon>
        <taxon>Tracheophyta</taxon>
        <taxon>Spermatophyta</taxon>
        <taxon>Magnoliopsida</taxon>
        <taxon>eudicotyledons</taxon>
        <taxon>Gunneridae</taxon>
        <taxon>Pentapetalae</taxon>
        <taxon>asterids</taxon>
        <taxon>campanulids</taxon>
        <taxon>Asterales</taxon>
        <taxon>Asteraceae</taxon>
        <taxon>Asteroideae</taxon>
        <taxon>Anthemideae</taxon>
        <taxon>Anthemidinae</taxon>
        <taxon>Tanacetum</taxon>
    </lineage>
</organism>
<feature type="non-terminal residue" evidence="2">
    <location>
        <position position="1"/>
    </location>
</feature>
<evidence type="ECO:0000313" key="2">
    <source>
        <dbReference type="EMBL" id="GFD55049.1"/>
    </source>
</evidence>
<dbReference type="EMBL" id="BKCJ011813434">
    <property type="protein sequence ID" value="GFD55049.1"/>
    <property type="molecule type" value="Genomic_DNA"/>
</dbReference>
<gene>
    <name evidence="2" type="ORF">Tci_927018</name>
</gene>
<protein>
    <submittedName>
        <fullName evidence="2">Uncharacterized protein</fullName>
    </submittedName>
</protein>
<comment type="caution">
    <text evidence="2">The sequence shown here is derived from an EMBL/GenBank/DDBJ whole genome shotgun (WGS) entry which is preliminary data.</text>
</comment>
<reference evidence="2" key="1">
    <citation type="journal article" date="2019" name="Sci. Rep.">
        <title>Draft genome of Tanacetum cinerariifolium, the natural source of mosquito coil.</title>
        <authorList>
            <person name="Yamashiro T."/>
            <person name="Shiraishi A."/>
            <person name="Satake H."/>
            <person name="Nakayama K."/>
        </authorList>
    </citation>
    <scope>NUCLEOTIDE SEQUENCE</scope>
</reference>
<feature type="region of interest" description="Disordered" evidence="1">
    <location>
        <begin position="1"/>
        <end position="22"/>
    </location>
</feature>
<sequence length="51" mass="5261">GEARHFPTPDTPADQDYDLPDAGGSVPEAVFYLKSLKTSAPDAAAKGLGTN</sequence>
<accession>A0A699X6A5</accession>
<dbReference type="AlphaFoldDB" id="A0A699X6A5"/>
<name>A0A699X6A5_TANCI</name>
<evidence type="ECO:0000256" key="1">
    <source>
        <dbReference type="SAM" id="MobiDB-lite"/>
    </source>
</evidence>